<accession>A0ABV8QYM9</accession>
<dbReference type="InterPro" id="IPR036291">
    <property type="entry name" value="NAD(P)-bd_dom_sf"/>
</dbReference>
<sequence length="57" mass="5902">MTGSTSGIGAAIAQVLAASGAEVLITGRRNTIRAAFGSTRFLRKLPPLPETSSRRTS</sequence>
<dbReference type="Gene3D" id="3.40.50.720">
    <property type="entry name" value="NAD(P)-binding Rossmann-like Domain"/>
    <property type="match status" value="1"/>
</dbReference>
<name>A0ABV8QYM9_9MICC</name>
<reference evidence="2" key="1">
    <citation type="journal article" date="2019" name="Int. J. Syst. Evol. Microbiol.">
        <title>The Global Catalogue of Microorganisms (GCM) 10K type strain sequencing project: providing services to taxonomists for standard genome sequencing and annotation.</title>
        <authorList>
            <consortium name="The Broad Institute Genomics Platform"/>
            <consortium name="The Broad Institute Genome Sequencing Center for Infectious Disease"/>
            <person name="Wu L."/>
            <person name="Ma J."/>
        </authorList>
    </citation>
    <scope>NUCLEOTIDE SEQUENCE [LARGE SCALE GENOMIC DNA]</scope>
    <source>
        <strain evidence="2">CGMCC 1.10698</strain>
    </source>
</reference>
<proteinExistence type="predicted"/>
<evidence type="ECO:0000313" key="2">
    <source>
        <dbReference type="Proteomes" id="UP001595773"/>
    </source>
</evidence>
<dbReference type="Proteomes" id="UP001595773">
    <property type="component" value="Unassembled WGS sequence"/>
</dbReference>
<evidence type="ECO:0008006" key="3">
    <source>
        <dbReference type="Google" id="ProtNLM"/>
    </source>
</evidence>
<comment type="caution">
    <text evidence="1">The sequence shown here is derived from an EMBL/GenBank/DDBJ whole genome shotgun (WGS) entry which is preliminary data.</text>
</comment>
<dbReference type="RefSeq" id="WP_376991409.1">
    <property type="nucleotide sequence ID" value="NZ_BAABLL010000019.1"/>
</dbReference>
<dbReference type="EMBL" id="JBHSCQ010000005">
    <property type="protein sequence ID" value="MFC4264760.1"/>
    <property type="molecule type" value="Genomic_DNA"/>
</dbReference>
<organism evidence="1 2">
    <name type="scientific">Arthrobacter cryoconiti</name>
    <dbReference type="NCBI Taxonomy" id="748907"/>
    <lineage>
        <taxon>Bacteria</taxon>
        <taxon>Bacillati</taxon>
        <taxon>Actinomycetota</taxon>
        <taxon>Actinomycetes</taxon>
        <taxon>Micrococcales</taxon>
        <taxon>Micrococcaceae</taxon>
        <taxon>Arthrobacter</taxon>
    </lineage>
</organism>
<dbReference type="SUPFAM" id="SSF51735">
    <property type="entry name" value="NAD(P)-binding Rossmann-fold domains"/>
    <property type="match status" value="1"/>
</dbReference>
<evidence type="ECO:0000313" key="1">
    <source>
        <dbReference type="EMBL" id="MFC4264760.1"/>
    </source>
</evidence>
<gene>
    <name evidence="1" type="ORF">ACFOW9_03995</name>
</gene>
<keyword evidence="2" id="KW-1185">Reference proteome</keyword>
<protein>
    <recommendedName>
        <fullName evidence="3">Short chain dehydrogenase</fullName>
    </recommendedName>
</protein>